<dbReference type="GeneID" id="9751361"/>
<reference evidence="2 3" key="1">
    <citation type="journal article" date="2010" name="Stand. Genomic Sci.">
        <title>Complete genome sequence of Vulcanisaeta distributa type strain (IC-017).</title>
        <authorList>
            <person name="Mavromatis K."/>
            <person name="Sikorski J."/>
            <person name="Pabst E."/>
            <person name="Teshima H."/>
            <person name="Lapidus A."/>
            <person name="Lucas S."/>
            <person name="Nolan M."/>
            <person name="Glavina Del Rio T."/>
            <person name="Cheng J.F."/>
            <person name="Bruce D."/>
            <person name="Goodwin L."/>
            <person name="Pitluck S."/>
            <person name="Liolios K."/>
            <person name="Ivanova N."/>
            <person name="Mikhailova N."/>
            <person name="Pati A."/>
            <person name="Chen A."/>
            <person name="Palaniappan K."/>
            <person name="Land M."/>
            <person name="Hauser L."/>
            <person name="Chang Y.J."/>
            <person name="Jeffries C.D."/>
            <person name="Rohde M."/>
            <person name="Spring S."/>
            <person name="Goker M."/>
            <person name="Wirth R."/>
            <person name="Woyke T."/>
            <person name="Bristow J."/>
            <person name="Eisen J.A."/>
            <person name="Markowitz V."/>
            <person name="Hugenholtz P."/>
            <person name="Klenk H.P."/>
            <person name="Kyrpides N.C."/>
        </authorList>
    </citation>
    <scope>NUCLEOTIDE SEQUENCE [LARGE SCALE GENOMIC DNA]</scope>
    <source>
        <strain evidence="3">DSM 14429 / JCM 11212 / NBRC 100878 / IC-017</strain>
    </source>
</reference>
<dbReference type="HOGENOM" id="CLU_153631_0_0_2"/>
<keyword evidence="1" id="KW-0812">Transmembrane</keyword>
<gene>
    <name evidence="2" type="ordered locus">Vdis_0443</name>
</gene>
<name>E1QUB8_VULDI</name>
<keyword evidence="3" id="KW-1185">Reference proteome</keyword>
<dbReference type="STRING" id="572478.Vdis_0443"/>
<dbReference type="AlphaFoldDB" id="E1QUB8"/>
<feature type="transmembrane region" description="Helical" evidence="1">
    <location>
        <begin position="90"/>
        <end position="113"/>
    </location>
</feature>
<sequence length="124" mass="14561">MIDHNVIKLVREFLTRYVREISLPILTHVRTLAIRYGSWWRVNPFRRALIDVAIAYLRSGFIIRSTMLVNMLRDVIIDVLINTVVRRLSFIAYVIGIRLGGFGNPIIAGLQWLNRPVQYRWLVK</sequence>
<dbReference type="Proteomes" id="UP000006681">
    <property type="component" value="Chromosome"/>
</dbReference>
<dbReference type="eggNOG" id="arCOG05428">
    <property type="taxonomic scope" value="Archaea"/>
</dbReference>
<reference evidence="3" key="2">
    <citation type="journal article" date="2010" name="Stand. Genomic Sci.">
        <title>Complete genome sequence of Vulcanisaeta distributa type strain (IC-017T).</title>
        <authorList>
            <person name="Mavromatis K."/>
            <person name="Sikorski J."/>
            <person name="Pabst E."/>
            <person name="Teshima H."/>
            <person name="Lapidus A."/>
            <person name="Lucas S."/>
            <person name="Nolan M."/>
            <person name="Glavina Del Rio T."/>
            <person name="Cheng J."/>
            <person name="Bruce D."/>
            <person name="Goodwin L."/>
            <person name="Pitluck S."/>
            <person name="Liolios K."/>
            <person name="Ivanova N."/>
            <person name="Mikhailova N."/>
            <person name="Pati A."/>
            <person name="Chen A."/>
            <person name="Palaniappan K."/>
            <person name="Land M."/>
            <person name="Hauser L."/>
            <person name="Chang Y."/>
            <person name="Jeffries C."/>
            <person name="Rohde M."/>
            <person name="Spring S."/>
            <person name="Goker M."/>
            <person name="Wirth R."/>
            <person name="Woyke T."/>
            <person name="Bristow J."/>
            <person name="Eisen J."/>
            <person name="Markowitz V."/>
            <person name="Hugenholtz P."/>
            <person name="Klenk H."/>
            <person name="Kyrpides N."/>
        </authorList>
    </citation>
    <scope>NUCLEOTIDE SEQUENCE [LARGE SCALE GENOMIC DNA]</scope>
    <source>
        <strain evidence="3">DSM 14429 / JCM 11212 / NBRC 100878 / IC-017</strain>
    </source>
</reference>
<evidence type="ECO:0000313" key="2">
    <source>
        <dbReference type="EMBL" id="ADN49844.1"/>
    </source>
</evidence>
<evidence type="ECO:0000313" key="3">
    <source>
        <dbReference type="Proteomes" id="UP000006681"/>
    </source>
</evidence>
<evidence type="ECO:0000256" key="1">
    <source>
        <dbReference type="SAM" id="Phobius"/>
    </source>
</evidence>
<keyword evidence="1" id="KW-1133">Transmembrane helix</keyword>
<protein>
    <submittedName>
        <fullName evidence="2">Uncharacterized protein</fullName>
    </submittedName>
</protein>
<dbReference type="RefSeq" id="WP_013335569.1">
    <property type="nucleotide sequence ID" value="NC_014537.1"/>
</dbReference>
<accession>E1QUB8</accession>
<organism evidence="2 3">
    <name type="scientific">Vulcanisaeta distributa (strain DSM 14429 / JCM 11212 / NBRC 100878 / IC-017)</name>
    <dbReference type="NCBI Taxonomy" id="572478"/>
    <lineage>
        <taxon>Archaea</taxon>
        <taxon>Thermoproteota</taxon>
        <taxon>Thermoprotei</taxon>
        <taxon>Thermoproteales</taxon>
        <taxon>Thermoproteaceae</taxon>
        <taxon>Vulcanisaeta</taxon>
    </lineage>
</organism>
<dbReference type="OrthoDB" id="28640at2157"/>
<dbReference type="EMBL" id="CP002100">
    <property type="protein sequence ID" value="ADN49844.1"/>
    <property type="molecule type" value="Genomic_DNA"/>
</dbReference>
<keyword evidence="1" id="KW-0472">Membrane</keyword>
<proteinExistence type="predicted"/>
<dbReference type="KEGG" id="vdi:Vdis_0443"/>